<keyword evidence="3 5" id="KW-1133">Transmembrane helix</keyword>
<dbReference type="GO" id="GO:0016020">
    <property type="term" value="C:membrane"/>
    <property type="evidence" value="ECO:0007669"/>
    <property type="project" value="UniProtKB-SubCell"/>
</dbReference>
<dbReference type="SUPFAM" id="SSF69318">
    <property type="entry name" value="Integrin alpha N-terminal domain"/>
    <property type="match status" value="1"/>
</dbReference>
<evidence type="ECO:0000256" key="1">
    <source>
        <dbReference type="ARBA" id="ARBA00004167"/>
    </source>
</evidence>
<feature type="domain" description="FAM234A/B beta-propeller" evidence="6">
    <location>
        <begin position="156"/>
        <end position="266"/>
    </location>
</feature>
<evidence type="ECO:0000256" key="4">
    <source>
        <dbReference type="ARBA" id="ARBA00023136"/>
    </source>
</evidence>
<keyword evidence="4 5" id="KW-0472">Membrane</keyword>
<evidence type="ECO:0000313" key="7">
    <source>
        <dbReference type="EMBL" id="KAL1518106.1"/>
    </source>
</evidence>
<gene>
    <name evidence="7" type="ORF">ABEB36_001779</name>
</gene>
<evidence type="ECO:0000259" key="6">
    <source>
        <dbReference type="Pfam" id="PF23727"/>
    </source>
</evidence>
<evidence type="ECO:0000256" key="2">
    <source>
        <dbReference type="ARBA" id="ARBA00022692"/>
    </source>
</evidence>
<evidence type="ECO:0000256" key="5">
    <source>
        <dbReference type="SAM" id="Phobius"/>
    </source>
</evidence>
<comment type="subcellular location">
    <subcellularLocation>
        <location evidence="1">Membrane</location>
        <topology evidence="1">Single-pass membrane protein</topology>
    </subcellularLocation>
</comment>
<name>A0ABD1FFP9_HYPHA</name>
<sequence length="532" mass="60592">MKMAHSMQGIYAPLPQSLSDSDSDKEISMEPICTSYNSKGMETFDPSYKQNGHSLVLDDEEVKIRGARKMSMTRMVAFVTSIVLCFLPIFIFLWVLPCSELHTCPVKINDWEREQKGIELKGPINLVAGAYKTSLNLAIMYKGGFNSRKNLRHGIVSYMGPTGKVAWDFEQDVEPLGMDCGVVDVNGDGNLECLVVDLKGLKAIETVSGQALWHAHSSEEKNVIRNLELPVAVKDFNGDNIKELISIYENKKLLMISGQNGKVLADFPIRHCNEISNLISREDSEITFNCFNSNGSYQSNTISVIELEKTWKNPQYHMIIQPVDDDHNDKGVFKLGNRKLSLKNGPNCPKCHPSLTLYDQNDQVLKNWSYNNAFITNPKAFSFEKGLKEKLQGHLNGFVMKIWKWSEQYKKLRPAERINRREMTSHMRNETFFSTDVTESVVLITFNDTNTNEINASYTHITQICRNSENDCQPSVDSHKDSLLVEDLENDSSKELVSYYSSYLRNNNDWDLKSFVKALRLEDELPKLYGNK</sequence>
<dbReference type="Proteomes" id="UP001566132">
    <property type="component" value="Unassembled WGS sequence"/>
</dbReference>
<dbReference type="Pfam" id="PF23727">
    <property type="entry name" value="Beta-prop_FAM234A_B"/>
    <property type="match status" value="1"/>
</dbReference>
<dbReference type="PANTHER" id="PTHR21419:SF29">
    <property type="entry name" value="LD24894P"/>
    <property type="match status" value="1"/>
</dbReference>
<dbReference type="AlphaFoldDB" id="A0ABD1FFP9"/>
<evidence type="ECO:0000313" key="8">
    <source>
        <dbReference type="Proteomes" id="UP001566132"/>
    </source>
</evidence>
<dbReference type="InterPro" id="IPR055409">
    <property type="entry name" value="Beta-prop_FAM234A_B"/>
</dbReference>
<proteinExistence type="predicted"/>
<organism evidence="7 8">
    <name type="scientific">Hypothenemus hampei</name>
    <name type="common">Coffee berry borer</name>
    <dbReference type="NCBI Taxonomy" id="57062"/>
    <lineage>
        <taxon>Eukaryota</taxon>
        <taxon>Metazoa</taxon>
        <taxon>Ecdysozoa</taxon>
        <taxon>Arthropoda</taxon>
        <taxon>Hexapoda</taxon>
        <taxon>Insecta</taxon>
        <taxon>Pterygota</taxon>
        <taxon>Neoptera</taxon>
        <taxon>Endopterygota</taxon>
        <taxon>Coleoptera</taxon>
        <taxon>Polyphaga</taxon>
        <taxon>Cucujiformia</taxon>
        <taxon>Curculionidae</taxon>
        <taxon>Scolytinae</taxon>
        <taxon>Hypothenemus</taxon>
    </lineage>
</organism>
<reference evidence="7 8" key="1">
    <citation type="submission" date="2024-05" db="EMBL/GenBank/DDBJ databases">
        <title>Genetic variation in Jamaican populations of the coffee berry borer (Hypothenemus hampei).</title>
        <authorList>
            <person name="Errbii M."/>
            <person name="Myrie A."/>
        </authorList>
    </citation>
    <scope>NUCLEOTIDE SEQUENCE [LARGE SCALE GENOMIC DNA]</scope>
    <source>
        <strain evidence="7">JA-Hopewell-2020-01-JO</strain>
        <tissue evidence="7">Whole body</tissue>
    </source>
</reference>
<comment type="caution">
    <text evidence="7">The sequence shown here is derived from an EMBL/GenBank/DDBJ whole genome shotgun (WGS) entry which is preliminary data.</text>
</comment>
<accession>A0ABD1FFP9</accession>
<dbReference type="InterPro" id="IPR045232">
    <property type="entry name" value="FAM234"/>
</dbReference>
<feature type="transmembrane region" description="Helical" evidence="5">
    <location>
        <begin position="75"/>
        <end position="96"/>
    </location>
</feature>
<dbReference type="EMBL" id="JBDJPC010000001">
    <property type="protein sequence ID" value="KAL1518106.1"/>
    <property type="molecule type" value="Genomic_DNA"/>
</dbReference>
<evidence type="ECO:0000256" key="3">
    <source>
        <dbReference type="ARBA" id="ARBA00022989"/>
    </source>
</evidence>
<keyword evidence="8" id="KW-1185">Reference proteome</keyword>
<protein>
    <recommendedName>
        <fullName evidence="6">FAM234A/B beta-propeller domain-containing protein</fullName>
    </recommendedName>
</protein>
<dbReference type="PANTHER" id="PTHR21419">
    <property type="match status" value="1"/>
</dbReference>
<dbReference type="InterPro" id="IPR028994">
    <property type="entry name" value="Integrin_alpha_N"/>
</dbReference>
<keyword evidence="2 5" id="KW-0812">Transmembrane</keyword>